<dbReference type="EMBL" id="HACG01033042">
    <property type="protein sequence ID" value="CEK79907.1"/>
    <property type="molecule type" value="Transcribed_RNA"/>
</dbReference>
<evidence type="ECO:0000313" key="2">
    <source>
        <dbReference type="EMBL" id="CEK79907.1"/>
    </source>
</evidence>
<proteinExistence type="predicted"/>
<keyword evidence="1" id="KW-0812">Transmembrane</keyword>
<keyword evidence="1" id="KW-0472">Membrane</keyword>
<reference evidence="2" key="1">
    <citation type="submission" date="2014-12" db="EMBL/GenBank/DDBJ databases">
        <title>Insight into the proteome of Arion vulgaris.</title>
        <authorList>
            <person name="Aradska J."/>
            <person name="Bulat T."/>
            <person name="Smidak R."/>
            <person name="Sarate P."/>
            <person name="Gangsoo J."/>
            <person name="Sialana F."/>
            <person name="Bilban M."/>
            <person name="Lubec G."/>
        </authorList>
    </citation>
    <scope>NUCLEOTIDE SEQUENCE</scope>
    <source>
        <tissue evidence="2">Skin</tissue>
    </source>
</reference>
<accession>A0A0B7AH10</accession>
<dbReference type="AlphaFoldDB" id="A0A0B7AH10"/>
<organism evidence="2">
    <name type="scientific">Arion vulgaris</name>
    <dbReference type="NCBI Taxonomy" id="1028688"/>
    <lineage>
        <taxon>Eukaryota</taxon>
        <taxon>Metazoa</taxon>
        <taxon>Spiralia</taxon>
        <taxon>Lophotrochozoa</taxon>
        <taxon>Mollusca</taxon>
        <taxon>Gastropoda</taxon>
        <taxon>Heterobranchia</taxon>
        <taxon>Euthyneura</taxon>
        <taxon>Panpulmonata</taxon>
        <taxon>Eupulmonata</taxon>
        <taxon>Stylommatophora</taxon>
        <taxon>Helicina</taxon>
        <taxon>Arionoidea</taxon>
        <taxon>Arionidae</taxon>
        <taxon>Arion</taxon>
    </lineage>
</organism>
<feature type="transmembrane region" description="Helical" evidence="1">
    <location>
        <begin position="20"/>
        <end position="42"/>
    </location>
</feature>
<gene>
    <name evidence="2" type="primary">ORF118102</name>
</gene>
<sequence>MTNEKMGVTVQKIKFNNSTLLFSYKLIASYILQSIVCIQIIMKPKIPHQPSMWCQG</sequence>
<evidence type="ECO:0000256" key="1">
    <source>
        <dbReference type="SAM" id="Phobius"/>
    </source>
</evidence>
<name>A0A0B7AH10_9EUPU</name>
<keyword evidence="1" id="KW-1133">Transmembrane helix</keyword>
<protein>
    <submittedName>
        <fullName evidence="2">Uncharacterized protein</fullName>
    </submittedName>
</protein>